<sequence length="102" mass="11464">MTDNPVPTGKRAACRACEMQHILVLTRHGNAVKPRGTHVTDTGARIELYEGFGATENVSVLTDSFTDASRGRSQVLRTEPRIGDFVGHRLLHRERALIQWRR</sequence>
<proteinExistence type="predicted"/>
<evidence type="ECO:0000313" key="2">
    <source>
        <dbReference type="Proteomes" id="UP001500974"/>
    </source>
</evidence>
<dbReference type="Proteomes" id="UP001500974">
    <property type="component" value="Unassembled WGS sequence"/>
</dbReference>
<protein>
    <submittedName>
        <fullName evidence="1">Uncharacterized protein</fullName>
    </submittedName>
</protein>
<reference evidence="1 2" key="1">
    <citation type="journal article" date="2019" name="Int. J. Syst. Evol. Microbiol.">
        <title>The Global Catalogue of Microorganisms (GCM) 10K type strain sequencing project: providing services to taxonomists for standard genome sequencing and annotation.</title>
        <authorList>
            <consortium name="The Broad Institute Genomics Platform"/>
            <consortium name="The Broad Institute Genome Sequencing Center for Infectious Disease"/>
            <person name="Wu L."/>
            <person name="Ma J."/>
        </authorList>
    </citation>
    <scope>NUCLEOTIDE SEQUENCE [LARGE SCALE GENOMIC DNA]</scope>
    <source>
        <strain evidence="1 2">JCM 14917</strain>
    </source>
</reference>
<evidence type="ECO:0000313" key="1">
    <source>
        <dbReference type="EMBL" id="GAA2174108.1"/>
    </source>
</evidence>
<name>A0ABN3ASI4_9MICC</name>
<keyword evidence="2" id="KW-1185">Reference proteome</keyword>
<comment type="caution">
    <text evidence="1">The sequence shown here is derived from an EMBL/GenBank/DDBJ whole genome shotgun (WGS) entry which is preliminary data.</text>
</comment>
<accession>A0ABN3ASI4</accession>
<organism evidence="1 2">
    <name type="scientific">Arthrobacter parietis</name>
    <dbReference type="NCBI Taxonomy" id="271434"/>
    <lineage>
        <taxon>Bacteria</taxon>
        <taxon>Bacillati</taxon>
        <taxon>Actinomycetota</taxon>
        <taxon>Actinomycetes</taxon>
        <taxon>Micrococcales</taxon>
        <taxon>Micrococcaceae</taxon>
        <taxon>Arthrobacter</taxon>
    </lineage>
</organism>
<dbReference type="EMBL" id="BAAAON010000001">
    <property type="protein sequence ID" value="GAA2174108.1"/>
    <property type="molecule type" value="Genomic_DNA"/>
</dbReference>
<gene>
    <name evidence="1" type="ORF">GCM10009784_11060</name>
</gene>